<evidence type="ECO:0008006" key="3">
    <source>
        <dbReference type="Google" id="ProtNLM"/>
    </source>
</evidence>
<dbReference type="AlphaFoldDB" id="A0A1H0WD86"/>
<keyword evidence="2" id="KW-1185">Reference proteome</keyword>
<evidence type="ECO:0000313" key="1">
    <source>
        <dbReference type="EMBL" id="SDP88749.1"/>
    </source>
</evidence>
<sequence>MRKSQKIGGFSVEAMPVGSGSQIEWSVWLSDLPYVRASAPSLADAKKALEERWKQLVAAYRSAGEPVPRPIRRRGNRRILDTINKLGSLRCGQIF</sequence>
<evidence type="ECO:0000313" key="2">
    <source>
        <dbReference type="Proteomes" id="UP000199317"/>
    </source>
</evidence>
<reference evidence="2" key="1">
    <citation type="submission" date="2016-10" db="EMBL/GenBank/DDBJ databases">
        <authorList>
            <person name="Varghese N."/>
            <person name="Submissions S."/>
        </authorList>
    </citation>
    <scope>NUCLEOTIDE SEQUENCE [LARGE SCALE GENOMIC DNA]</scope>
    <source>
        <strain evidence="2">DSM 17101</strain>
    </source>
</reference>
<proteinExistence type="predicted"/>
<organism evidence="1 2">
    <name type="scientific">Paracidovorax cattleyae</name>
    <dbReference type="NCBI Taxonomy" id="80868"/>
    <lineage>
        <taxon>Bacteria</taxon>
        <taxon>Pseudomonadati</taxon>
        <taxon>Pseudomonadota</taxon>
        <taxon>Betaproteobacteria</taxon>
        <taxon>Burkholderiales</taxon>
        <taxon>Comamonadaceae</taxon>
        <taxon>Paracidovorax</taxon>
    </lineage>
</organism>
<dbReference type="Proteomes" id="UP000199317">
    <property type="component" value="Unassembled WGS sequence"/>
</dbReference>
<accession>A0A1H0WD86</accession>
<dbReference type="InterPro" id="IPR035069">
    <property type="entry name" value="TTHA1013/TTHA0281-like"/>
</dbReference>
<protein>
    <recommendedName>
        <fullName evidence="3">HicB family protein</fullName>
    </recommendedName>
</protein>
<name>A0A1H0WD86_9BURK</name>
<dbReference type="EMBL" id="FNJL01000036">
    <property type="protein sequence ID" value="SDP88749.1"/>
    <property type="molecule type" value="Genomic_DNA"/>
</dbReference>
<dbReference type="SUPFAM" id="SSF143100">
    <property type="entry name" value="TTHA1013/TTHA0281-like"/>
    <property type="match status" value="1"/>
</dbReference>
<gene>
    <name evidence="1" type="ORF">SAMN04489708_13648</name>
</gene>